<feature type="domain" description="EAL" evidence="1">
    <location>
        <begin position="1"/>
        <end position="98"/>
    </location>
</feature>
<evidence type="ECO:0000313" key="3">
    <source>
        <dbReference type="Proteomes" id="UP000736373"/>
    </source>
</evidence>
<protein>
    <submittedName>
        <fullName evidence="2">EAL domain-containing protein</fullName>
    </submittedName>
</protein>
<dbReference type="PANTHER" id="PTHR33121">
    <property type="entry name" value="CYCLIC DI-GMP PHOSPHODIESTERASE PDEF"/>
    <property type="match status" value="1"/>
</dbReference>
<dbReference type="InterPro" id="IPR050706">
    <property type="entry name" value="Cyclic-di-GMP_PDE-like"/>
</dbReference>
<gene>
    <name evidence="2" type="ORF">F6X42_25580</name>
</gene>
<name>A0ABR7PU99_9BURK</name>
<dbReference type="Gene3D" id="3.20.20.450">
    <property type="entry name" value="EAL domain"/>
    <property type="match status" value="1"/>
</dbReference>
<dbReference type="Pfam" id="PF00563">
    <property type="entry name" value="EAL"/>
    <property type="match status" value="1"/>
</dbReference>
<dbReference type="SUPFAM" id="SSF141868">
    <property type="entry name" value="EAL domain-like"/>
    <property type="match status" value="1"/>
</dbReference>
<organism evidence="2 3">
    <name type="scientific">Paraburkholderia podalyriae</name>
    <dbReference type="NCBI Taxonomy" id="1938811"/>
    <lineage>
        <taxon>Bacteria</taxon>
        <taxon>Pseudomonadati</taxon>
        <taxon>Pseudomonadota</taxon>
        <taxon>Betaproteobacteria</taxon>
        <taxon>Burkholderiales</taxon>
        <taxon>Burkholderiaceae</taxon>
        <taxon>Paraburkholderia</taxon>
    </lineage>
</organism>
<dbReference type="InterPro" id="IPR035919">
    <property type="entry name" value="EAL_sf"/>
</dbReference>
<sequence>MTRRLDEWVVDATIAALRRNPALRLGCNVSAHSATLDAWWTPIVSQLHADRCLASRLTIEITETAAMTLTTEARHFVRTLQALGCQMALDDLGKATTI</sequence>
<dbReference type="PROSITE" id="PS50883">
    <property type="entry name" value="EAL"/>
    <property type="match status" value="1"/>
</dbReference>
<dbReference type="EMBL" id="VZQQ01000024">
    <property type="protein sequence ID" value="MBC8749828.1"/>
    <property type="molecule type" value="Genomic_DNA"/>
</dbReference>
<keyword evidence="3" id="KW-1185">Reference proteome</keyword>
<evidence type="ECO:0000313" key="2">
    <source>
        <dbReference type="EMBL" id="MBC8749828.1"/>
    </source>
</evidence>
<dbReference type="InterPro" id="IPR001633">
    <property type="entry name" value="EAL_dom"/>
</dbReference>
<comment type="caution">
    <text evidence="2">The sequence shown here is derived from an EMBL/GenBank/DDBJ whole genome shotgun (WGS) entry which is preliminary data.</text>
</comment>
<reference evidence="2 3" key="1">
    <citation type="submission" date="2019-09" db="EMBL/GenBank/DDBJ databases">
        <title>Paraburkholderia podalyriae sp. nov., A South African Podalyria-associated rhizobium.</title>
        <authorList>
            <person name="Mavima L."/>
            <person name="Beukes C.W."/>
            <person name="Palmer M."/>
            <person name="De Meyer S.E."/>
            <person name="James E.K."/>
            <person name="Maluk M."/>
            <person name="Avontuur J.R."/>
            <person name="Chan W.Y."/>
            <person name="Venter S.N."/>
            <person name="Steenkamp E.T."/>
        </authorList>
    </citation>
    <scope>NUCLEOTIDE SEQUENCE [LARGE SCALE GENOMIC DNA]</scope>
    <source>
        <strain evidence="2 3">WC7.3b</strain>
    </source>
</reference>
<dbReference type="PANTHER" id="PTHR33121:SF23">
    <property type="entry name" value="CYCLIC DI-GMP PHOSPHODIESTERASE PDEB"/>
    <property type="match status" value="1"/>
</dbReference>
<evidence type="ECO:0000259" key="1">
    <source>
        <dbReference type="PROSITE" id="PS50883"/>
    </source>
</evidence>
<accession>A0ABR7PU99</accession>
<proteinExistence type="predicted"/>
<dbReference type="Proteomes" id="UP000736373">
    <property type="component" value="Unassembled WGS sequence"/>
</dbReference>